<sequence length="189" mass="20335">MIAPYHANRGRGNRADRRSRVVRRKDVAISAPETSPDLKCIGQMQGLFTLVLSICAVMIGATPGHAQVWRQNGTVAGLYVDGAPNGLFLRCAGRSVTVNFSGFTARLPEKMTYRVGVSVDGLARILPTTSYRLRGSSVLVHQSDIDTIRPLIEDLRRGKSVEVTTPAGRYDVPLKGSAAALDGLVRGCS</sequence>
<feature type="compositionally biased region" description="Basic and acidic residues" evidence="1">
    <location>
        <begin position="13"/>
        <end position="24"/>
    </location>
</feature>
<dbReference type="STRING" id="937218.SAMN06297251_104145"/>
<dbReference type="AlphaFoldDB" id="A0A1W2AFM0"/>
<protein>
    <submittedName>
        <fullName evidence="2">Uncharacterized protein</fullName>
    </submittedName>
</protein>
<keyword evidence="3" id="KW-1185">Reference proteome</keyword>
<name>A0A1W2AFM0_9HYPH</name>
<proteinExistence type="predicted"/>
<feature type="region of interest" description="Disordered" evidence="1">
    <location>
        <begin position="1"/>
        <end position="24"/>
    </location>
</feature>
<evidence type="ECO:0000256" key="1">
    <source>
        <dbReference type="SAM" id="MobiDB-lite"/>
    </source>
</evidence>
<dbReference type="EMBL" id="FWXR01000004">
    <property type="protein sequence ID" value="SMC59413.1"/>
    <property type="molecule type" value="Genomic_DNA"/>
</dbReference>
<dbReference type="Proteomes" id="UP000192656">
    <property type="component" value="Unassembled WGS sequence"/>
</dbReference>
<evidence type="ECO:0000313" key="2">
    <source>
        <dbReference type="EMBL" id="SMC59413.1"/>
    </source>
</evidence>
<accession>A0A1W2AFM0</accession>
<reference evidence="2 3" key="1">
    <citation type="submission" date="2017-04" db="EMBL/GenBank/DDBJ databases">
        <authorList>
            <person name="Afonso C.L."/>
            <person name="Miller P.J."/>
            <person name="Scott M.A."/>
            <person name="Spackman E."/>
            <person name="Goraichik I."/>
            <person name="Dimitrov K.M."/>
            <person name="Suarez D.L."/>
            <person name="Swayne D.E."/>
        </authorList>
    </citation>
    <scope>NUCLEOTIDE SEQUENCE [LARGE SCALE GENOMIC DNA]</scope>
    <source>
        <strain evidence="2 3">CGMCC 1.10972</strain>
    </source>
</reference>
<gene>
    <name evidence="2" type="ORF">SAMN06297251_104145</name>
</gene>
<evidence type="ECO:0000313" key="3">
    <source>
        <dbReference type="Proteomes" id="UP000192656"/>
    </source>
</evidence>
<organism evidence="2 3">
    <name type="scientific">Fulvimarina manganoxydans</name>
    <dbReference type="NCBI Taxonomy" id="937218"/>
    <lineage>
        <taxon>Bacteria</taxon>
        <taxon>Pseudomonadati</taxon>
        <taxon>Pseudomonadota</taxon>
        <taxon>Alphaproteobacteria</taxon>
        <taxon>Hyphomicrobiales</taxon>
        <taxon>Aurantimonadaceae</taxon>
        <taxon>Fulvimarina</taxon>
    </lineage>
</organism>